<feature type="domain" description="NadR/Ttd14 AAA" evidence="1">
    <location>
        <begin position="11"/>
        <end position="186"/>
    </location>
</feature>
<dbReference type="Gene3D" id="3.40.50.300">
    <property type="entry name" value="P-loop containing nucleotide triphosphate hydrolases"/>
    <property type="match status" value="1"/>
</dbReference>
<dbReference type="Proteomes" id="UP001174934">
    <property type="component" value="Unassembled WGS sequence"/>
</dbReference>
<dbReference type="SUPFAM" id="SSF52540">
    <property type="entry name" value="P-loop containing nucleoside triphosphate hydrolases"/>
    <property type="match status" value="1"/>
</dbReference>
<evidence type="ECO:0000259" key="1">
    <source>
        <dbReference type="Pfam" id="PF13521"/>
    </source>
</evidence>
<gene>
    <name evidence="2" type="ORF">B0T17DRAFT_497779</name>
</gene>
<dbReference type="InterPro" id="IPR027417">
    <property type="entry name" value="P-loop_NTPase"/>
</dbReference>
<organism evidence="2 3">
    <name type="scientific">Bombardia bombarda</name>
    <dbReference type="NCBI Taxonomy" id="252184"/>
    <lineage>
        <taxon>Eukaryota</taxon>
        <taxon>Fungi</taxon>
        <taxon>Dikarya</taxon>
        <taxon>Ascomycota</taxon>
        <taxon>Pezizomycotina</taxon>
        <taxon>Sordariomycetes</taxon>
        <taxon>Sordariomycetidae</taxon>
        <taxon>Sordariales</taxon>
        <taxon>Lasiosphaeriaceae</taxon>
        <taxon>Bombardia</taxon>
    </lineage>
</organism>
<keyword evidence="3" id="KW-1185">Reference proteome</keyword>
<evidence type="ECO:0000313" key="2">
    <source>
        <dbReference type="EMBL" id="KAK0614907.1"/>
    </source>
</evidence>
<reference evidence="2" key="1">
    <citation type="submission" date="2023-06" db="EMBL/GenBank/DDBJ databases">
        <title>Genome-scale phylogeny and comparative genomics of the fungal order Sordariales.</title>
        <authorList>
            <consortium name="Lawrence Berkeley National Laboratory"/>
            <person name="Hensen N."/>
            <person name="Bonometti L."/>
            <person name="Westerberg I."/>
            <person name="Brannstrom I.O."/>
            <person name="Guillou S."/>
            <person name="Cros-Aarteil S."/>
            <person name="Calhoun S."/>
            <person name="Haridas S."/>
            <person name="Kuo A."/>
            <person name="Mondo S."/>
            <person name="Pangilinan J."/>
            <person name="Riley R."/>
            <person name="LaButti K."/>
            <person name="Andreopoulos B."/>
            <person name="Lipzen A."/>
            <person name="Chen C."/>
            <person name="Yanf M."/>
            <person name="Daum C."/>
            <person name="Ng V."/>
            <person name="Clum A."/>
            <person name="Steindorff A."/>
            <person name="Ohm R."/>
            <person name="Martin F."/>
            <person name="Silar P."/>
            <person name="Natvig D."/>
            <person name="Lalanne C."/>
            <person name="Gautier V."/>
            <person name="Ament-velasquez S.L."/>
            <person name="Kruys A."/>
            <person name="Hutchinson M.I."/>
            <person name="Powell A.J."/>
            <person name="Barry K."/>
            <person name="Miller A.N."/>
            <person name="Grigoriev I.V."/>
            <person name="Debuchy R."/>
            <person name="Gladieux P."/>
            <person name="Thoren M.H."/>
            <person name="Johannesson H."/>
        </authorList>
    </citation>
    <scope>NUCLEOTIDE SEQUENCE</scope>
    <source>
        <strain evidence="2">SMH3391-2</strain>
    </source>
</reference>
<sequence>MTASAPRTHHIYIVGAQCTGKTSIVSALESHFGEGSSDNRPVIVRDVARNVLAQHSFTPADITSSSDRCLALQKLILEAQAQTEKTALEQPDCKFLISDGSGVDPISCCMRYIGQDGAAALLETTEWHELEARLRTSLIVVCEAAVDRLTDDGVRLTPSEYEDWRAFHVLSCGLLDRLGLDYVVLPCEITQLSDQVDFILSRWRARASGMETSGSSLSGGGVWGLS</sequence>
<dbReference type="EMBL" id="JAULSR010000007">
    <property type="protein sequence ID" value="KAK0614907.1"/>
    <property type="molecule type" value="Genomic_DNA"/>
</dbReference>
<comment type="caution">
    <text evidence="2">The sequence shown here is derived from an EMBL/GenBank/DDBJ whole genome shotgun (WGS) entry which is preliminary data.</text>
</comment>
<protein>
    <submittedName>
        <fullName evidence="2">AAA domain-containing protein</fullName>
    </submittedName>
</protein>
<proteinExistence type="predicted"/>
<dbReference type="InterPro" id="IPR038727">
    <property type="entry name" value="NadR/Ttd14_AAA_dom"/>
</dbReference>
<dbReference type="AlphaFoldDB" id="A0AA39WGE5"/>
<name>A0AA39WGE5_9PEZI</name>
<accession>A0AA39WGE5</accession>
<evidence type="ECO:0000313" key="3">
    <source>
        <dbReference type="Proteomes" id="UP001174934"/>
    </source>
</evidence>
<dbReference type="Pfam" id="PF13521">
    <property type="entry name" value="AAA_28"/>
    <property type="match status" value="1"/>
</dbReference>